<dbReference type="Gene3D" id="2.60.40.10">
    <property type="entry name" value="Immunoglobulins"/>
    <property type="match status" value="1"/>
</dbReference>
<dbReference type="InterPro" id="IPR003961">
    <property type="entry name" value="FN3_dom"/>
</dbReference>
<sequence>MARLFPTLNPHLPTLSYSLSLSLPTFQTIPEERETCTALSSIMLDAFQTDCLSWERQRKVRIDIYAEPNRVTFRSSHLDLSKDQFRYKLSISIQAFRLSSLHFIHQQLDFLACDYDTKSSNWEDSKGNRLRMKIRARPYTNVTFQIREKTTGKIIATNSTVTPVTDRLIRTPSFLLRLFLALRNIAPHLHENAVSLLPRPPYPGPSPTTNHRAKSYWNPRTRGRDRRKTTLRFTWNGLRSNNDNPGYYTLTFLDGDKSTVKNVTDTEIKFAHLTPGKKYTLEVKECFTTVHCDILTTLEEWTEPEKPRVLEKTELQTTTRHHHHHPAACPAEPSRIEVVEDKDPEELVVVGGDCNGGKGLESDTEYIVFIVTETRAGPYSEYFSCKPRIMRTANRPKEPAT</sequence>
<dbReference type="Proteomes" id="UP001487740">
    <property type="component" value="Unassembled WGS sequence"/>
</dbReference>
<evidence type="ECO:0000313" key="2">
    <source>
        <dbReference type="EMBL" id="KAK8371884.1"/>
    </source>
</evidence>
<dbReference type="AlphaFoldDB" id="A0AAW0S977"/>
<dbReference type="CDD" id="cd00063">
    <property type="entry name" value="FN3"/>
    <property type="match status" value="1"/>
</dbReference>
<evidence type="ECO:0000256" key="1">
    <source>
        <dbReference type="SAM" id="MobiDB-lite"/>
    </source>
</evidence>
<gene>
    <name evidence="2" type="ORF">O3P69_010121</name>
</gene>
<keyword evidence="3" id="KW-1185">Reference proteome</keyword>
<organism evidence="2 3">
    <name type="scientific">Scylla paramamosain</name>
    <name type="common">Mud crab</name>
    <dbReference type="NCBI Taxonomy" id="85552"/>
    <lineage>
        <taxon>Eukaryota</taxon>
        <taxon>Metazoa</taxon>
        <taxon>Ecdysozoa</taxon>
        <taxon>Arthropoda</taxon>
        <taxon>Crustacea</taxon>
        <taxon>Multicrustacea</taxon>
        <taxon>Malacostraca</taxon>
        <taxon>Eumalacostraca</taxon>
        <taxon>Eucarida</taxon>
        <taxon>Decapoda</taxon>
        <taxon>Pleocyemata</taxon>
        <taxon>Brachyura</taxon>
        <taxon>Eubrachyura</taxon>
        <taxon>Portunoidea</taxon>
        <taxon>Portunidae</taxon>
        <taxon>Portuninae</taxon>
        <taxon>Scylla</taxon>
    </lineage>
</organism>
<evidence type="ECO:0008006" key="4">
    <source>
        <dbReference type="Google" id="ProtNLM"/>
    </source>
</evidence>
<proteinExistence type="predicted"/>
<dbReference type="SUPFAM" id="SSF49265">
    <property type="entry name" value="Fibronectin type III"/>
    <property type="match status" value="1"/>
</dbReference>
<protein>
    <recommendedName>
        <fullName evidence="4">Fibronectin type-III domain-containing protein</fullName>
    </recommendedName>
</protein>
<accession>A0AAW0S977</accession>
<feature type="region of interest" description="Disordered" evidence="1">
    <location>
        <begin position="204"/>
        <end position="223"/>
    </location>
</feature>
<dbReference type="InterPro" id="IPR036116">
    <property type="entry name" value="FN3_sf"/>
</dbReference>
<comment type="caution">
    <text evidence="2">The sequence shown here is derived from an EMBL/GenBank/DDBJ whole genome shotgun (WGS) entry which is preliminary data.</text>
</comment>
<name>A0AAW0S977_SCYPA</name>
<dbReference type="InterPro" id="IPR013783">
    <property type="entry name" value="Ig-like_fold"/>
</dbReference>
<dbReference type="EMBL" id="JARAKH010006399">
    <property type="protein sequence ID" value="KAK8371884.1"/>
    <property type="molecule type" value="Genomic_DNA"/>
</dbReference>
<reference evidence="2 3" key="1">
    <citation type="submission" date="2023-03" db="EMBL/GenBank/DDBJ databases">
        <title>High-quality genome of Scylla paramamosain provides insights in environmental adaptation.</title>
        <authorList>
            <person name="Zhang L."/>
        </authorList>
    </citation>
    <scope>NUCLEOTIDE SEQUENCE [LARGE SCALE GENOMIC DNA]</scope>
    <source>
        <strain evidence="2">LZ_2023a</strain>
        <tissue evidence="2">Muscle</tissue>
    </source>
</reference>
<evidence type="ECO:0000313" key="3">
    <source>
        <dbReference type="Proteomes" id="UP001487740"/>
    </source>
</evidence>